<feature type="transmembrane region" description="Helical" evidence="1">
    <location>
        <begin position="6"/>
        <end position="35"/>
    </location>
</feature>
<gene>
    <name evidence="2" type="ORF">GXM_10237</name>
</gene>
<keyword evidence="3" id="KW-1185">Reference proteome</keyword>
<sequence length="38" mass="4156">MAVSSVIYYWCLADTLKTLGVWAVSGVVSAGVYAIQWF</sequence>
<dbReference type="Proteomes" id="UP000326678">
    <property type="component" value="Chromosome pGXM07"/>
</dbReference>
<reference evidence="2 3" key="1">
    <citation type="submission" date="2019-10" db="EMBL/GenBank/DDBJ databases">
        <title>Genomic and transcriptomic insights into the perfect genentic adaptation of a filamentous nitrogen-fixing cyanobacterium to rice fields.</title>
        <authorList>
            <person name="Chen Z."/>
        </authorList>
    </citation>
    <scope>NUCLEOTIDE SEQUENCE [LARGE SCALE GENOMIC DNA]</scope>
    <source>
        <strain evidence="2">CCNUC1</strain>
    </source>
</reference>
<dbReference type="EMBL" id="CP045234">
    <property type="protein sequence ID" value="QFS52973.1"/>
    <property type="molecule type" value="Genomic_DNA"/>
</dbReference>
<organism evidence="2 3">
    <name type="scientific">Nostoc sphaeroides CCNUC1</name>
    <dbReference type="NCBI Taxonomy" id="2653204"/>
    <lineage>
        <taxon>Bacteria</taxon>
        <taxon>Bacillati</taxon>
        <taxon>Cyanobacteriota</taxon>
        <taxon>Cyanophyceae</taxon>
        <taxon>Nostocales</taxon>
        <taxon>Nostocaceae</taxon>
        <taxon>Nostoc</taxon>
    </lineage>
</organism>
<protein>
    <submittedName>
        <fullName evidence="2">Uncharacterized protein</fullName>
    </submittedName>
</protein>
<accession>A0A5P8WJE5</accession>
<name>A0A5P8WJE5_9NOSO</name>
<proteinExistence type="predicted"/>
<evidence type="ECO:0000313" key="3">
    <source>
        <dbReference type="Proteomes" id="UP000326678"/>
    </source>
</evidence>
<dbReference type="AlphaFoldDB" id="A0A5P8WJE5"/>
<keyword evidence="1" id="KW-0812">Transmembrane</keyword>
<dbReference type="KEGG" id="nsh:GXM_10237"/>
<keyword evidence="1" id="KW-1133">Transmembrane helix</keyword>
<keyword evidence="1" id="KW-0472">Membrane</keyword>
<evidence type="ECO:0000256" key="1">
    <source>
        <dbReference type="SAM" id="Phobius"/>
    </source>
</evidence>
<evidence type="ECO:0000313" key="2">
    <source>
        <dbReference type="EMBL" id="QFS52973.1"/>
    </source>
</evidence>